<organism evidence="2 3">
    <name type="scientific">Bacteroides faecichinchillae</name>
    <dbReference type="NCBI Taxonomy" id="871325"/>
    <lineage>
        <taxon>Bacteria</taxon>
        <taxon>Pseudomonadati</taxon>
        <taxon>Bacteroidota</taxon>
        <taxon>Bacteroidia</taxon>
        <taxon>Bacteroidales</taxon>
        <taxon>Bacteroidaceae</taxon>
        <taxon>Bacteroides</taxon>
    </lineage>
</organism>
<sequence>MKNDDLERLEESQEIQRLIRSAKKQYEQEKVDYSPVSFSFVMESIRKKQNQKKKLRISPWWLTAACLLGWIIGYAFSGGQESQPDNRLAITDTVIVVHEKIDTVYQKVETQPTKVLTATHNVEKLVSSEKVATQNEKTNRQTVPVLISPEFLQPQMSMPDPESDCYAANGMTVAEDNYPIHLLMTVQSR</sequence>
<dbReference type="OrthoDB" id="1035105at2"/>
<dbReference type="STRING" id="871325.SAMN05444349_1332"/>
<evidence type="ECO:0000313" key="3">
    <source>
        <dbReference type="Proteomes" id="UP000184436"/>
    </source>
</evidence>
<reference evidence="2 3" key="1">
    <citation type="submission" date="2016-11" db="EMBL/GenBank/DDBJ databases">
        <authorList>
            <person name="Jaros S."/>
            <person name="Januszkiewicz K."/>
            <person name="Wedrychowicz H."/>
        </authorList>
    </citation>
    <scope>NUCLEOTIDE SEQUENCE [LARGE SCALE GENOMIC DNA]</scope>
    <source>
        <strain evidence="2 3">DSM 26883</strain>
    </source>
</reference>
<gene>
    <name evidence="2" type="ORF">SAMN05444349_1332</name>
</gene>
<protein>
    <submittedName>
        <fullName evidence="2">Uncharacterized protein</fullName>
    </submittedName>
</protein>
<name>A0A1M5E730_9BACE</name>
<dbReference type="AlphaFoldDB" id="A0A1M5E730"/>
<dbReference type="RefSeq" id="WP_025076013.1">
    <property type="nucleotide sequence ID" value="NZ_FQVD01000033.1"/>
</dbReference>
<proteinExistence type="predicted"/>
<evidence type="ECO:0000313" key="2">
    <source>
        <dbReference type="EMBL" id="SHF75059.1"/>
    </source>
</evidence>
<keyword evidence="1" id="KW-0812">Transmembrane</keyword>
<keyword evidence="1" id="KW-1133">Transmembrane helix</keyword>
<accession>A0A1M5E730</accession>
<evidence type="ECO:0000256" key="1">
    <source>
        <dbReference type="SAM" id="Phobius"/>
    </source>
</evidence>
<feature type="transmembrane region" description="Helical" evidence="1">
    <location>
        <begin position="57"/>
        <end position="76"/>
    </location>
</feature>
<keyword evidence="1" id="KW-0472">Membrane</keyword>
<dbReference type="Proteomes" id="UP000184436">
    <property type="component" value="Unassembled WGS sequence"/>
</dbReference>
<keyword evidence="3" id="KW-1185">Reference proteome</keyword>
<dbReference type="EMBL" id="FQVD01000033">
    <property type="protein sequence ID" value="SHF75059.1"/>
    <property type="molecule type" value="Genomic_DNA"/>
</dbReference>